<dbReference type="Gene3D" id="1.10.1740.10">
    <property type="match status" value="1"/>
</dbReference>
<keyword evidence="2" id="KW-0805">Transcription regulation</keyword>
<dbReference type="InterPro" id="IPR036388">
    <property type="entry name" value="WH-like_DNA-bd_sf"/>
</dbReference>
<dbReference type="InterPro" id="IPR013249">
    <property type="entry name" value="RNA_pol_sigma70_r4_t2"/>
</dbReference>
<proteinExistence type="inferred from homology"/>
<dbReference type="InterPro" id="IPR053866">
    <property type="entry name" value="PhyR_sigma2"/>
</dbReference>
<evidence type="ECO:0000313" key="8">
    <source>
        <dbReference type="Proteomes" id="UP000196342"/>
    </source>
</evidence>
<dbReference type="AlphaFoldDB" id="A0A202B6T3"/>
<dbReference type="Gene3D" id="1.10.10.10">
    <property type="entry name" value="Winged helix-like DNA-binding domain superfamily/Winged helix DNA-binding domain"/>
    <property type="match status" value="1"/>
</dbReference>
<feature type="domain" description="RNA polymerase sigma factor 70 region 4 type 2" evidence="5">
    <location>
        <begin position="93"/>
        <end position="144"/>
    </location>
</feature>
<dbReference type="InterPro" id="IPR039425">
    <property type="entry name" value="RNA_pol_sigma-70-like"/>
</dbReference>
<comment type="caution">
    <text evidence="7">The sequence shown here is derived from an EMBL/GenBank/DDBJ whole genome shotgun (WGS) entry which is preliminary data.</text>
</comment>
<dbReference type="NCBIfam" id="TIGR02937">
    <property type="entry name" value="sigma70-ECF"/>
    <property type="match status" value="1"/>
</dbReference>
<dbReference type="GO" id="GO:0003677">
    <property type="term" value="F:DNA binding"/>
    <property type="evidence" value="ECO:0007669"/>
    <property type="project" value="InterPro"/>
</dbReference>
<gene>
    <name evidence="7" type="ORF">CBW21_15050</name>
</gene>
<dbReference type="Proteomes" id="UP000196342">
    <property type="component" value="Unassembled WGS sequence"/>
</dbReference>
<dbReference type="Pfam" id="PF08281">
    <property type="entry name" value="Sigma70_r4_2"/>
    <property type="match status" value="1"/>
</dbReference>
<evidence type="ECO:0000256" key="3">
    <source>
        <dbReference type="ARBA" id="ARBA00023082"/>
    </source>
</evidence>
<dbReference type="InterPro" id="IPR013324">
    <property type="entry name" value="RNA_pol_sigma_r3/r4-like"/>
</dbReference>
<dbReference type="GO" id="GO:0006352">
    <property type="term" value="P:DNA-templated transcription initiation"/>
    <property type="evidence" value="ECO:0007669"/>
    <property type="project" value="InterPro"/>
</dbReference>
<dbReference type="EMBL" id="NHOO01000012">
    <property type="protein sequence ID" value="OVE47277.1"/>
    <property type="molecule type" value="Genomic_DNA"/>
</dbReference>
<accession>A0A202B6T3</accession>
<protein>
    <recommendedName>
        <fullName evidence="9">RNA polymerase subunit sigma-24</fullName>
    </recommendedName>
</protein>
<sequence>MLDNLGRLRRYARVLERDAATADDLVQDALELAWRNWRQWRPGSDIRPWLFSILHNRHVDHVRRARPPTELSDAEWAGLAVPPGHERESRMRDLVRVLAQLPDEQREVLLLVVVEGMRYQDAAGILGVPAGTVMSRLHRGRERLRQLMMEQGGMEP</sequence>
<evidence type="ECO:0008006" key="9">
    <source>
        <dbReference type="Google" id="ProtNLM"/>
    </source>
</evidence>
<feature type="domain" description="PhyR sigma2" evidence="6">
    <location>
        <begin position="3"/>
        <end position="55"/>
    </location>
</feature>
<dbReference type="InterPro" id="IPR014284">
    <property type="entry name" value="RNA_pol_sigma-70_dom"/>
</dbReference>
<evidence type="ECO:0000256" key="4">
    <source>
        <dbReference type="ARBA" id="ARBA00023163"/>
    </source>
</evidence>
<dbReference type="CDD" id="cd06171">
    <property type="entry name" value="Sigma70_r4"/>
    <property type="match status" value="1"/>
</dbReference>
<keyword evidence="3" id="KW-0731">Sigma factor</keyword>
<dbReference type="PANTHER" id="PTHR43133">
    <property type="entry name" value="RNA POLYMERASE ECF-TYPE SIGMA FACTO"/>
    <property type="match status" value="1"/>
</dbReference>
<reference evidence="7 8" key="1">
    <citation type="submission" date="2017-05" db="EMBL/GenBank/DDBJ databases">
        <title>Chromobacterium violaceum GHPS1 isolated from Hydrocarbon polluted soil in French Guiana display an awesome secondary metabolite arsenal and a battery of drug and heavy-metal-resistance and detoxification of xenobiotics proteins.</title>
        <authorList>
            <person name="Belbahri L."/>
        </authorList>
    </citation>
    <scope>NUCLEOTIDE SEQUENCE [LARGE SCALE GENOMIC DNA]</scope>
    <source>
        <strain evidence="7 8">GHPS1</strain>
    </source>
</reference>
<dbReference type="SUPFAM" id="SSF88946">
    <property type="entry name" value="Sigma2 domain of RNA polymerase sigma factors"/>
    <property type="match status" value="1"/>
</dbReference>
<dbReference type="GO" id="GO:0016987">
    <property type="term" value="F:sigma factor activity"/>
    <property type="evidence" value="ECO:0007669"/>
    <property type="project" value="UniProtKB-KW"/>
</dbReference>
<comment type="similarity">
    <text evidence="1">Belongs to the sigma-70 factor family. ECF subfamily.</text>
</comment>
<name>A0A202B6T3_CHRVL</name>
<evidence type="ECO:0000256" key="2">
    <source>
        <dbReference type="ARBA" id="ARBA00023015"/>
    </source>
</evidence>
<dbReference type="PANTHER" id="PTHR43133:SF25">
    <property type="entry name" value="RNA POLYMERASE SIGMA FACTOR RFAY-RELATED"/>
    <property type="match status" value="1"/>
</dbReference>
<evidence type="ECO:0000256" key="1">
    <source>
        <dbReference type="ARBA" id="ARBA00010641"/>
    </source>
</evidence>
<evidence type="ECO:0000259" key="5">
    <source>
        <dbReference type="Pfam" id="PF08281"/>
    </source>
</evidence>
<organism evidence="7 8">
    <name type="scientific">Chromobacterium violaceum</name>
    <dbReference type="NCBI Taxonomy" id="536"/>
    <lineage>
        <taxon>Bacteria</taxon>
        <taxon>Pseudomonadati</taxon>
        <taxon>Pseudomonadota</taxon>
        <taxon>Betaproteobacteria</taxon>
        <taxon>Neisseriales</taxon>
        <taxon>Chromobacteriaceae</taxon>
        <taxon>Chromobacterium</taxon>
    </lineage>
</organism>
<evidence type="ECO:0000259" key="6">
    <source>
        <dbReference type="Pfam" id="PF22029"/>
    </source>
</evidence>
<dbReference type="Pfam" id="PF22029">
    <property type="entry name" value="PhyR_sigma2"/>
    <property type="match status" value="1"/>
</dbReference>
<keyword evidence="4" id="KW-0804">Transcription</keyword>
<evidence type="ECO:0000313" key="7">
    <source>
        <dbReference type="EMBL" id="OVE47277.1"/>
    </source>
</evidence>
<dbReference type="SUPFAM" id="SSF88659">
    <property type="entry name" value="Sigma3 and sigma4 domains of RNA polymerase sigma factors"/>
    <property type="match status" value="1"/>
</dbReference>
<keyword evidence="8" id="KW-1185">Reference proteome</keyword>
<dbReference type="InterPro" id="IPR013325">
    <property type="entry name" value="RNA_pol_sigma_r2"/>
</dbReference>